<dbReference type="EMBL" id="CAJNOG010000054">
    <property type="protein sequence ID" value="CAF0853155.1"/>
    <property type="molecule type" value="Genomic_DNA"/>
</dbReference>
<evidence type="ECO:0000313" key="2">
    <source>
        <dbReference type="EMBL" id="CAF0853155.1"/>
    </source>
</evidence>
<comment type="caution">
    <text evidence="2">The sequence shown here is derived from an EMBL/GenBank/DDBJ whole genome shotgun (WGS) entry which is preliminary data.</text>
</comment>
<feature type="compositionally biased region" description="Basic and acidic residues" evidence="1">
    <location>
        <begin position="189"/>
        <end position="203"/>
    </location>
</feature>
<dbReference type="Proteomes" id="UP000663845">
    <property type="component" value="Unassembled WGS sequence"/>
</dbReference>
<organism evidence="2 3">
    <name type="scientific">Adineta steineri</name>
    <dbReference type="NCBI Taxonomy" id="433720"/>
    <lineage>
        <taxon>Eukaryota</taxon>
        <taxon>Metazoa</taxon>
        <taxon>Spiralia</taxon>
        <taxon>Gnathifera</taxon>
        <taxon>Rotifera</taxon>
        <taxon>Eurotatoria</taxon>
        <taxon>Bdelloidea</taxon>
        <taxon>Adinetida</taxon>
        <taxon>Adinetidae</taxon>
        <taxon>Adineta</taxon>
    </lineage>
</organism>
<gene>
    <name evidence="2" type="ORF">JYZ213_LOCUS8012</name>
</gene>
<feature type="region of interest" description="Disordered" evidence="1">
    <location>
        <begin position="145"/>
        <end position="262"/>
    </location>
</feature>
<dbReference type="Gene3D" id="3.30.200.20">
    <property type="entry name" value="Phosphorylase Kinase, domain 1"/>
    <property type="match status" value="1"/>
</dbReference>
<accession>A0A813W5X2</accession>
<evidence type="ECO:0000313" key="3">
    <source>
        <dbReference type="Proteomes" id="UP000663845"/>
    </source>
</evidence>
<dbReference type="InterPro" id="IPR011009">
    <property type="entry name" value="Kinase-like_dom_sf"/>
</dbReference>
<proteinExistence type="predicted"/>
<feature type="compositionally biased region" description="Basic residues" evidence="1">
    <location>
        <begin position="170"/>
        <end position="188"/>
    </location>
</feature>
<evidence type="ECO:0000256" key="1">
    <source>
        <dbReference type="SAM" id="MobiDB-lite"/>
    </source>
</evidence>
<name>A0A813W5X2_9BILA</name>
<dbReference type="SUPFAM" id="SSF56112">
    <property type="entry name" value="Protein kinase-like (PK-like)"/>
    <property type="match status" value="1"/>
</dbReference>
<protein>
    <recommendedName>
        <fullName evidence="4">Protein kinase domain-containing protein</fullName>
    </recommendedName>
</protein>
<evidence type="ECO:0008006" key="4">
    <source>
        <dbReference type="Google" id="ProtNLM"/>
    </source>
</evidence>
<sequence>MTTGANTDQAQWHTVTCKEIIYTLPIRYQKPVQIAQGAFGSVIRATDTELGKQVAIKKMFSPFKTRVHAKRTYRELKLLMHLNHVDAQQSWSEMSRVNNGLFSRADMKSVDMSGFTAGQNPNQNYWPMEGQPMAPTGVVEIDDSVQFPSQNPLPHGNHQHNHSHTAPINHHQHNHSHSSPVNHHHQHQHQSDGHSFPSHDHQHTHNHHHPDNSSSFPVAHQHTHNHQDTGRFSLPPINNHEHSHGGYQATHEPQSTHREHKHQHKILETFDPRWWYLPIDSVHAPKSWKAPEYHYIPPKWYESPRTYGKLLKQPHEHNLPPRKHIDCRCLVCRPPREKTRGIQWVLNK</sequence>
<reference evidence="2" key="1">
    <citation type="submission" date="2021-02" db="EMBL/GenBank/DDBJ databases">
        <authorList>
            <person name="Nowell W R."/>
        </authorList>
    </citation>
    <scope>NUCLEOTIDE SEQUENCE</scope>
</reference>
<dbReference type="AlphaFoldDB" id="A0A813W5X2"/>